<reference evidence="1" key="1">
    <citation type="submission" date="2022-06" db="EMBL/GenBank/DDBJ databases">
        <authorList>
            <person name="Legras J.-L."/>
            <person name="Devillers H."/>
            <person name="Grondin C."/>
        </authorList>
    </citation>
    <scope>NUCLEOTIDE SEQUENCE</scope>
    <source>
        <strain evidence="1">CLIB 1444</strain>
    </source>
</reference>
<gene>
    <name evidence="1" type="ORF">CLIB1444_06S00364</name>
</gene>
<name>A0ACA9Y8K6_9ASCO</name>
<keyword evidence="2" id="KW-1185">Reference proteome</keyword>
<sequence>MVGFLKVKGTKIVDGNDKPVVLTGAATGGHLNMENFITGYPGHETEHKRVIEKKIGKEKFDYFFDKFYDYFWTEEDAKFYKSLGFNCLRIPFNYRHFLNDEGDLFTIDPKGFERLDKLVDTCAKNGIYTILDLHTVPGGQCQQWFNDNPTHFSFFWDFKIFQDSIVNLWGKIAEYYKDNEWVAGYNPLNEPGVSDHSKLVTFYNRIEKTIRSVDPHHILYLDGNTYAMDFREFPEEPYPNSVYAIHDYSIYGFPRGFVSSAGGSEIYSGTAEQKGKLKAQYERKIQYMKDHNIPVWNGEFGPVYASEFRGDTEHEKINQVRYEVLKDQLEVYKTGDPSGDKTPISWSIWLYKDIGLQGLTYVSTESKWYEVFGKWLKKKKDLGLDAWGCDIKPEYQKLYDRLAQHFRENIPEKHHDALYPPIMNIDSYIQRVCREMLFSQYCQHEYADLFVGLSFEELDELAASFKLENCVQRHELNEILRNY</sequence>
<proteinExistence type="predicted"/>
<comment type="caution">
    <text evidence="1">The sequence shown here is derived from an EMBL/GenBank/DDBJ whole genome shotgun (WGS) entry which is preliminary data.</text>
</comment>
<dbReference type="EMBL" id="CALSDN010000006">
    <property type="protein sequence ID" value="CAH6721359.1"/>
    <property type="molecule type" value="Genomic_DNA"/>
</dbReference>
<evidence type="ECO:0000313" key="2">
    <source>
        <dbReference type="Proteomes" id="UP001152531"/>
    </source>
</evidence>
<protein>
    <submittedName>
        <fullName evidence="1">Beta-xylosidase</fullName>
    </submittedName>
</protein>
<organism evidence="1 2">
    <name type="scientific">[Candida] jaroonii</name>
    <dbReference type="NCBI Taxonomy" id="467808"/>
    <lineage>
        <taxon>Eukaryota</taxon>
        <taxon>Fungi</taxon>
        <taxon>Dikarya</taxon>
        <taxon>Ascomycota</taxon>
        <taxon>Saccharomycotina</taxon>
        <taxon>Pichiomycetes</taxon>
        <taxon>Debaryomycetaceae</taxon>
        <taxon>Yamadazyma</taxon>
    </lineage>
</organism>
<dbReference type="Proteomes" id="UP001152531">
    <property type="component" value="Unassembled WGS sequence"/>
</dbReference>
<evidence type="ECO:0000313" key="1">
    <source>
        <dbReference type="EMBL" id="CAH6721359.1"/>
    </source>
</evidence>
<accession>A0ACA9Y8K6</accession>